<feature type="compositionally biased region" description="Low complexity" evidence="4">
    <location>
        <begin position="12"/>
        <end position="24"/>
    </location>
</feature>
<evidence type="ECO:0000256" key="4">
    <source>
        <dbReference type="SAM" id="MobiDB-lite"/>
    </source>
</evidence>
<dbReference type="GO" id="GO:0005737">
    <property type="term" value="C:cytoplasm"/>
    <property type="evidence" value="ECO:0007669"/>
    <property type="project" value="UniProtKB-SubCell"/>
</dbReference>
<reference evidence="6" key="2">
    <citation type="journal article" date="2022" name="Res Sq">
        <title>Comparative Genomics Reveals Insights into the Divergent Evolution of Astigmatic Mites and Household Pest Adaptations.</title>
        <authorList>
            <person name="Xiong Q."/>
            <person name="Wan A.T.-Y."/>
            <person name="Liu X.-Y."/>
            <person name="Fung C.S.-H."/>
            <person name="Xiao X."/>
            <person name="Malainual N."/>
            <person name="Hou J."/>
            <person name="Wang L."/>
            <person name="Wang M."/>
            <person name="Yang K."/>
            <person name="Cui Y."/>
            <person name="Leung E."/>
            <person name="Nong W."/>
            <person name="Shin S.-K."/>
            <person name="Au S."/>
            <person name="Jeong K.Y."/>
            <person name="Chew F.T."/>
            <person name="Hui J."/>
            <person name="Leung T.F."/>
            <person name="Tungtrongchitr A."/>
            <person name="Zhong N."/>
            <person name="Liu Z."/>
            <person name="Tsui S."/>
        </authorList>
    </citation>
    <scope>NUCLEOTIDE SEQUENCE</scope>
    <source>
        <strain evidence="6">Derf</strain>
        <tissue evidence="6">Whole organism</tissue>
    </source>
</reference>
<organism evidence="6 7">
    <name type="scientific">Dermatophagoides farinae</name>
    <name type="common">American house dust mite</name>
    <dbReference type="NCBI Taxonomy" id="6954"/>
    <lineage>
        <taxon>Eukaryota</taxon>
        <taxon>Metazoa</taxon>
        <taxon>Ecdysozoa</taxon>
        <taxon>Arthropoda</taxon>
        <taxon>Chelicerata</taxon>
        <taxon>Arachnida</taxon>
        <taxon>Acari</taxon>
        <taxon>Acariformes</taxon>
        <taxon>Sarcoptiformes</taxon>
        <taxon>Astigmata</taxon>
        <taxon>Psoroptidia</taxon>
        <taxon>Analgoidea</taxon>
        <taxon>Pyroglyphidae</taxon>
        <taxon>Dermatophagoidinae</taxon>
        <taxon>Dermatophagoides</taxon>
    </lineage>
</organism>
<keyword evidence="7" id="KW-1185">Reference proteome</keyword>
<sequence length="478" mass="56389">MNCLKDCHDSLQTTQQQQQQQQQTRFESVERPFIIRGLLNDKWPCIQWTLNEWADNCHHETKFKFRVHRKQSSKKYDDNNKIIKIDDEIFSHQRSLLESSTTFDDDNDDDDDNNGYWENEAIDTITATMGEFIDFIKMKTKNEKNYHSTMNPFEKYSSINEYCFYSSYNHIDEMMDQKSHQSLSNVIQWNNLGLFESNGPMMNQKFSTTIWIGTTKSCTPCHQDTYGYNFVGQLYGRKQWILFPPTDAAVLYPTRIPYEESSIFSQINFKHIDLNKFPLFKQCRPYIIELKPGDLLHVPHHWWHYVENLDQCNNNEDNDQVSISVNVWIDPTSLKPTTTVDDDDDNMVATINRRDHIQECITQLLFDSLHRSIGFSNEKWLNSLNVHPLPANELLQTLNHLIGQHHADDCHHKYRKPVELQVEYLNETNVKHLSSRLAMTKQRKIVKNDKKYLTSKDIVDRILDPDVIDCIVNKLLLN</sequence>
<evidence type="ECO:0000256" key="1">
    <source>
        <dbReference type="ARBA" id="ARBA00004496"/>
    </source>
</evidence>
<feature type="region of interest" description="Disordered" evidence="4">
    <location>
        <begin position="1"/>
        <end position="26"/>
    </location>
</feature>
<evidence type="ECO:0000313" key="7">
    <source>
        <dbReference type="Proteomes" id="UP000790347"/>
    </source>
</evidence>
<evidence type="ECO:0000313" key="6">
    <source>
        <dbReference type="EMBL" id="KAH9505922.1"/>
    </source>
</evidence>
<dbReference type="Proteomes" id="UP000790347">
    <property type="component" value="Unassembled WGS sequence"/>
</dbReference>
<comment type="caution">
    <text evidence="6">The sequence shown here is derived from an EMBL/GenBank/DDBJ whole genome shotgun (WGS) entry which is preliminary data.</text>
</comment>
<proteinExistence type="predicted"/>
<dbReference type="InterPro" id="IPR003347">
    <property type="entry name" value="JmjC_dom"/>
</dbReference>
<dbReference type="Gene3D" id="2.60.120.650">
    <property type="entry name" value="Cupin"/>
    <property type="match status" value="1"/>
</dbReference>
<comment type="subcellular location">
    <subcellularLocation>
        <location evidence="1">Cytoplasm</location>
    </subcellularLocation>
</comment>
<dbReference type="SUPFAM" id="SSF51197">
    <property type="entry name" value="Clavaminate synthase-like"/>
    <property type="match status" value="1"/>
</dbReference>
<dbReference type="AlphaFoldDB" id="A0A922HVJ2"/>
<protein>
    <submittedName>
        <fullName evidence="6">Cupin super protein</fullName>
    </submittedName>
</protein>
<dbReference type="PANTHER" id="PTHR12461">
    <property type="entry name" value="HYPOXIA-INDUCIBLE FACTOR 1 ALPHA INHIBITOR-RELATED"/>
    <property type="match status" value="1"/>
</dbReference>
<evidence type="ECO:0000256" key="2">
    <source>
        <dbReference type="ARBA" id="ARBA00022490"/>
    </source>
</evidence>
<evidence type="ECO:0000256" key="3">
    <source>
        <dbReference type="ARBA" id="ARBA00037342"/>
    </source>
</evidence>
<feature type="domain" description="JmjC" evidence="5">
    <location>
        <begin position="184"/>
        <end position="344"/>
    </location>
</feature>
<name>A0A922HVJ2_DERFA</name>
<dbReference type="Pfam" id="PF13621">
    <property type="entry name" value="Cupin_8"/>
    <property type="match status" value="1"/>
</dbReference>
<dbReference type="PANTHER" id="PTHR12461:SF43">
    <property type="entry name" value="HSPB1-ASSOCIATED PROTEIN 1"/>
    <property type="match status" value="1"/>
</dbReference>
<dbReference type="PROSITE" id="PS51184">
    <property type="entry name" value="JMJC"/>
    <property type="match status" value="1"/>
</dbReference>
<keyword evidence="2" id="KW-0963">Cytoplasm</keyword>
<reference evidence="6" key="1">
    <citation type="submission" date="2013-05" db="EMBL/GenBank/DDBJ databases">
        <authorList>
            <person name="Yim A.K.Y."/>
            <person name="Chan T.F."/>
            <person name="Ji K.M."/>
            <person name="Liu X.Y."/>
            <person name="Zhou J.W."/>
            <person name="Li R.Q."/>
            <person name="Yang K.Y."/>
            <person name="Li J."/>
            <person name="Li M."/>
            <person name="Law P.T.W."/>
            <person name="Wu Y.L."/>
            <person name="Cai Z.L."/>
            <person name="Qin H."/>
            <person name="Bao Y."/>
            <person name="Leung R.K.K."/>
            <person name="Ng P.K.S."/>
            <person name="Zou J."/>
            <person name="Zhong X.J."/>
            <person name="Ran P.X."/>
            <person name="Zhong N.S."/>
            <person name="Liu Z.G."/>
            <person name="Tsui S.K.W."/>
        </authorList>
    </citation>
    <scope>NUCLEOTIDE SEQUENCE</scope>
    <source>
        <strain evidence="6">Derf</strain>
        <tissue evidence="6">Whole organism</tissue>
    </source>
</reference>
<dbReference type="EMBL" id="ASGP02000005">
    <property type="protein sequence ID" value="KAH9505922.1"/>
    <property type="molecule type" value="Genomic_DNA"/>
</dbReference>
<evidence type="ECO:0000259" key="5">
    <source>
        <dbReference type="PROSITE" id="PS51184"/>
    </source>
</evidence>
<gene>
    <name evidence="6" type="primary">HSPBAP1</name>
    <name evidence="6" type="ORF">DERF_010687</name>
</gene>
<dbReference type="InterPro" id="IPR041667">
    <property type="entry name" value="Cupin_8"/>
</dbReference>
<accession>A0A922HVJ2</accession>
<comment type="function">
    <text evidence="3">May play a role in cellular stress response.</text>
</comment>
<dbReference type="SMART" id="SM00558">
    <property type="entry name" value="JmjC"/>
    <property type="match status" value="1"/>
</dbReference>